<reference evidence="2" key="1">
    <citation type="submission" date="2022-10" db="EMBL/GenBank/DDBJ databases">
        <authorList>
            <person name="Byrne P K."/>
        </authorList>
    </citation>
    <scope>NUCLEOTIDE SEQUENCE</scope>
    <source>
        <strain evidence="2">IFO1815</strain>
    </source>
</reference>
<feature type="region of interest" description="Disordered" evidence="1">
    <location>
        <begin position="118"/>
        <end position="137"/>
    </location>
</feature>
<evidence type="ECO:0000256" key="1">
    <source>
        <dbReference type="SAM" id="MobiDB-lite"/>
    </source>
</evidence>
<protein>
    <submittedName>
        <fullName evidence="2">Uncharacterized protein</fullName>
    </submittedName>
</protein>
<dbReference type="AlphaFoldDB" id="A0AA35NH87"/>
<organism evidence="2 3">
    <name type="scientific">Saccharomyces mikatae IFO 1815</name>
    <dbReference type="NCBI Taxonomy" id="226126"/>
    <lineage>
        <taxon>Eukaryota</taxon>
        <taxon>Fungi</taxon>
        <taxon>Dikarya</taxon>
        <taxon>Ascomycota</taxon>
        <taxon>Saccharomycotina</taxon>
        <taxon>Saccharomycetes</taxon>
        <taxon>Saccharomycetales</taxon>
        <taxon>Saccharomycetaceae</taxon>
        <taxon>Saccharomyces</taxon>
    </lineage>
</organism>
<evidence type="ECO:0000313" key="2">
    <source>
        <dbReference type="EMBL" id="CAI4039664.1"/>
    </source>
</evidence>
<name>A0AA35NH87_SACMI</name>
<dbReference type="GeneID" id="80918875"/>
<dbReference type="EMBL" id="OX365765">
    <property type="protein sequence ID" value="CAI4039664.1"/>
    <property type="molecule type" value="Genomic_DNA"/>
</dbReference>
<gene>
    <name evidence="2" type="primary">SMKI09G0710</name>
    <name evidence="2" type="ORF">SMKI_09G0710</name>
</gene>
<dbReference type="RefSeq" id="XP_056082779.1">
    <property type="nucleotide sequence ID" value="XM_056223160.1"/>
</dbReference>
<sequence length="137" mass="15256">MVEPDFIEAPLSNIDNSILSGIRFDYRDFEKDIGNRTEYEVTVGPGYRIKYASGEGFTVSHPDVNGLVAVDDALAAYRCKFNSDCTTYLSHISPNYLVKFSNLGSSVVRMFPGPDSKPTRPSLFDLDNNLSEHGQHD</sequence>
<proteinExistence type="predicted"/>
<evidence type="ECO:0000313" key="3">
    <source>
        <dbReference type="Proteomes" id="UP001161438"/>
    </source>
</evidence>
<keyword evidence="3" id="KW-1185">Reference proteome</keyword>
<accession>A0AA35NH87</accession>
<feature type="compositionally biased region" description="Polar residues" evidence="1">
    <location>
        <begin position="128"/>
        <end position="137"/>
    </location>
</feature>
<dbReference type="Proteomes" id="UP001161438">
    <property type="component" value="Chromosome 9"/>
</dbReference>